<evidence type="ECO:0000256" key="1">
    <source>
        <dbReference type="SAM" id="Phobius"/>
    </source>
</evidence>
<gene>
    <name evidence="2" type="ORF">QR680_015797</name>
</gene>
<evidence type="ECO:0000313" key="3">
    <source>
        <dbReference type="Proteomes" id="UP001175271"/>
    </source>
</evidence>
<sequence>MYVLTHHPIVSSGNPMETIFIVLFVLTLTMLSAFAMVFMCSQLASITRKIMLLEEFVDRHNLIRQSTSDDIGEFV</sequence>
<organism evidence="2 3">
    <name type="scientific">Steinernema hermaphroditum</name>
    <dbReference type="NCBI Taxonomy" id="289476"/>
    <lineage>
        <taxon>Eukaryota</taxon>
        <taxon>Metazoa</taxon>
        <taxon>Ecdysozoa</taxon>
        <taxon>Nematoda</taxon>
        <taxon>Chromadorea</taxon>
        <taxon>Rhabditida</taxon>
        <taxon>Tylenchina</taxon>
        <taxon>Panagrolaimomorpha</taxon>
        <taxon>Strongyloidoidea</taxon>
        <taxon>Steinernematidae</taxon>
        <taxon>Steinernema</taxon>
    </lineage>
</organism>
<keyword evidence="1" id="KW-0812">Transmembrane</keyword>
<dbReference type="Proteomes" id="UP001175271">
    <property type="component" value="Unassembled WGS sequence"/>
</dbReference>
<keyword evidence="3" id="KW-1185">Reference proteome</keyword>
<dbReference type="EMBL" id="JAUCMV010000004">
    <property type="protein sequence ID" value="KAK0401459.1"/>
    <property type="molecule type" value="Genomic_DNA"/>
</dbReference>
<evidence type="ECO:0000313" key="2">
    <source>
        <dbReference type="EMBL" id="KAK0401459.1"/>
    </source>
</evidence>
<proteinExistence type="predicted"/>
<feature type="transmembrane region" description="Helical" evidence="1">
    <location>
        <begin position="20"/>
        <end position="41"/>
    </location>
</feature>
<accession>A0AA39H9Y7</accession>
<dbReference type="AlphaFoldDB" id="A0AA39H9Y7"/>
<reference evidence="2" key="1">
    <citation type="submission" date="2023-06" db="EMBL/GenBank/DDBJ databases">
        <title>Genomic analysis of the entomopathogenic nematode Steinernema hermaphroditum.</title>
        <authorList>
            <person name="Schwarz E.M."/>
            <person name="Heppert J.K."/>
            <person name="Baniya A."/>
            <person name="Schwartz H.T."/>
            <person name="Tan C.-H."/>
            <person name="Antoshechkin I."/>
            <person name="Sternberg P.W."/>
            <person name="Goodrich-Blair H."/>
            <person name="Dillman A.R."/>
        </authorList>
    </citation>
    <scope>NUCLEOTIDE SEQUENCE</scope>
    <source>
        <strain evidence="2">PS9179</strain>
        <tissue evidence="2">Whole animal</tissue>
    </source>
</reference>
<protein>
    <submittedName>
        <fullName evidence="2">Uncharacterized protein</fullName>
    </submittedName>
</protein>
<name>A0AA39H9Y7_9BILA</name>
<keyword evidence="1" id="KW-0472">Membrane</keyword>
<keyword evidence="1" id="KW-1133">Transmembrane helix</keyword>
<comment type="caution">
    <text evidence="2">The sequence shown here is derived from an EMBL/GenBank/DDBJ whole genome shotgun (WGS) entry which is preliminary data.</text>
</comment>